<dbReference type="AlphaFoldDB" id="A0A8H6P0Q6"/>
<dbReference type="PRINTS" id="PR00081">
    <property type="entry name" value="GDHRDH"/>
</dbReference>
<keyword evidence="1" id="KW-0560">Oxidoreductase</keyword>
<evidence type="ECO:0000256" key="1">
    <source>
        <dbReference type="ARBA" id="ARBA00023002"/>
    </source>
</evidence>
<dbReference type="Proteomes" id="UP000662466">
    <property type="component" value="Unassembled WGS sequence"/>
</dbReference>
<dbReference type="Pfam" id="PF00106">
    <property type="entry name" value="adh_short"/>
    <property type="match status" value="1"/>
</dbReference>
<reference evidence="2" key="1">
    <citation type="submission" date="2020-06" db="EMBL/GenBank/DDBJ databases">
        <title>Draft genome sequences of strains closely related to Aspergillus parafelis and Aspergillus hiratsukae.</title>
        <authorList>
            <person name="Dos Santos R.A.C."/>
            <person name="Rivero-Menendez O."/>
            <person name="Steenwyk J.L."/>
            <person name="Mead M.E."/>
            <person name="Goldman G.H."/>
            <person name="Alastruey-Izquierdo A."/>
            <person name="Rokas A."/>
        </authorList>
    </citation>
    <scope>NUCLEOTIDE SEQUENCE</scope>
    <source>
        <strain evidence="2">CNM-CM5793</strain>
        <strain evidence="3">CNM-CM6106</strain>
    </source>
</reference>
<name>A0A8H6P0Q6_9EURO</name>
<keyword evidence="4" id="KW-1185">Reference proteome</keyword>
<evidence type="ECO:0000313" key="2">
    <source>
        <dbReference type="EMBL" id="KAF7114658.1"/>
    </source>
</evidence>
<evidence type="ECO:0000313" key="3">
    <source>
        <dbReference type="EMBL" id="KAF7168686.1"/>
    </source>
</evidence>
<accession>A0A8H6P0Q6</accession>
<dbReference type="EMBL" id="JACBAD010002122">
    <property type="protein sequence ID" value="KAF7114658.1"/>
    <property type="molecule type" value="Genomic_DNA"/>
</dbReference>
<evidence type="ECO:0000313" key="4">
    <source>
        <dbReference type="Proteomes" id="UP000630445"/>
    </source>
</evidence>
<proteinExistence type="predicted"/>
<sequence length="328" mass="35811">MASAVQNQRRNLPLLATTEICSGRTYIVTGSNTGLGFEAAKHLVGLEAAKVILAVRNISAGEKAKKEIEESTGKTGVAEVWSLDLASYDSVKAFARKATTELDRLDAVIENAAVAVSERVLAEGHGLSLTVNVLSTFLLAVLILPKLRESAQRYGIVPRLSLVTSRVGFDAKDLWDKIKDDPVKKMDGDDIPPMHTYSLSKLLETMALRYLATLTPVDRTGVVVNLVCPGFCKTDLARNAPAQFREDIAKRHAEYGRTAEDCSRTLLHGAVEGKESHGCLLHSCEIGENDVPSWVTDEEGKKWQQHSWEAIAEELESIEAGCVEKILK</sequence>
<dbReference type="Gene3D" id="3.40.50.720">
    <property type="entry name" value="NAD(P)-binding Rossmann-like Domain"/>
    <property type="match status" value="1"/>
</dbReference>
<gene>
    <name evidence="2" type="ORF">CNMCM5793_009609</name>
    <name evidence="3" type="ORF">CNMCM6106_003804</name>
</gene>
<dbReference type="PANTHER" id="PTHR43157">
    <property type="entry name" value="PHOSPHATIDYLINOSITOL-GLYCAN BIOSYNTHESIS CLASS F PROTEIN-RELATED"/>
    <property type="match status" value="1"/>
</dbReference>
<dbReference type="EMBL" id="JACBAF010002068">
    <property type="protein sequence ID" value="KAF7168686.1"/>
    <property type="molecule type" value="Genomic_DNA"/>
</dbReference>
<dbReference type="OrthoDB" id="542013at2759"/>
<comment type="caution">
    <text evidence="2">The sequence shown here is derived from an EMBL/GenBank/DDBJ whole genome shotgun (WGS) entry which is preliminary data.</text>
</comment>
<dbReference type="InterPro" id="IPR036291">
    <property type="entry name" value="NAD(P)-bd_dom_sf"/>
</dbReference>
<dbReference type="PANTHER" id="PTHR43157:SF61">
    <property type="entry name" value="DEHYDROGENASE_REDUCTASE FAMILY PROTEIN, PUTATIVE (AFU_ORTHOLOGUE AFUA_3G01250)-RELATED"/>
    <property type="match status" value="1"/>
</dbReference>
<dbReference type="GO" id="GO:0016491">
    <property type="term" value="F:oxidoreductase activity"/>
    <property type="evidence" value="ECO:0007669"/>
    <property type="project" value="UniProtKB-KW"/>
</dbReference>
<dbReference type="InterPro" id="IPR002347">
    <property type="entry name" value="SDR_fam"/>
</dbReference>
<organism evidence="2 4">
    <name type="scientific">Aspergillus hiratsukae</name>
    <dbReference type="NCBI Taxonomy" id="1194566"/>
    <lineage>
        <taxon>Eukaryota</taxon>
        <taxon>Fungi</taxon>
        <taxon>Dikarya</taxon>
        <taxon>Ascomycota</taxon>
        <taxon>Pezizomycotina</taxon>
        <taxon>Eurotiomycetes</taxon>
        <taxon>Eurotiomycetidae</taxon>
        <taxon>Eurotiales</taxon>
        <taxon>Aspergillaceae</taxon>
        <taxon>Aspergillus</taxon>
        <taxon>Aspergillus subgen. Fumigati</taxon>
    </lineage>
</organism>
<protein>
    <submittedName>
        <fullName evidence="2">Uncharacterized protein</fullName>
    </submittedName>
</protein>
<dbReference type="Proteomes" id="UP000630445">
    <property type="component" value="Unassembled WGS sequence"/>
</dbReference>
<dbReference type="SUPFAM" id="SSF51735">
    <property type="entry name" value="NAD(P)-binding Rossmann-fold domains"/>
    <property type="match status" value="1"/>
</dbReference>